<keyword evidence="1" id="KW-0862">Zinc</keyword>
<evidence type="ECO:0000313" key="5">
    <source>
        <dbReference type="Proteomes" id="UP001201812"/>
    </source>
</evidence>
<feature type="compositionally biased region" description="Basic and acidic residues" evidence="2">
    <location>
        <begin position="222"/>
        <end position="253"/>
    </location>
</feature>
<feature type="compositionally biased region" description="Basic and acidic residues" evidence="2">
    <location>
        <begin position="141"/>
        <end position="154"/>
    </location>
</feature>
<feature type="region of interest" description="Disordered" evidence="2">
    <location>
        <begin position="570"/>
        <end position="612"/>
    </location>
</feature>
<feature type="compositionally biased region" description="Basic and acidic residues" evidence="2">
    <location>
        <begin position="593"/>
        <end position="602"/>
    </location>
</feature>
<feature type="compositionally biased region" description="Polar residues" evidence="2">
    <location>
        <begin position="257"/>
        <end position="271"/>
    </location>
</feature>
<protein>
    <recommendedName>
        <fullName evidence="3">CCHC-type domain-containing protein</fullName>
    </recommendedName>
</protein>
<feature type="region of interest" description="Disordered" evidence="2">
    <location>
        <begin position="446"/>
        <end position="469"/>
    </location>
</feature>
<feature type="region of interest" description="Disordered" evidence="2">
    <location>
        <begin position="672"/>
        <end position="695"/>
    </location>
</feature>
<evidence type="ECO:0000256" key="1">
    <source>
        <dbReference type="PROSITE-ProRule" id="PRU00047"/>
    </source>
</evidence>
<feature type="domain" description="CCHC-type" evidence="3">
    <location>
        <begin position="362"/>
        <end position="377"/>
    </location>
</feature>
<keyword evidence="1" id="KW-0479">Metal-binding</keyword>
<dbReference type="GO" id="GO:0008270">
    <property type="term" value="F:zinc ion binding"/>
    <property type="evidence" value="ECO:0007669"/>
    <property type="project" value="UniProtKB-KW"/>
</dbReference>
<dbReference type="GO" id="GO:0003676">
    <property type="term" value="F:nucleic acid binding"/>
    <property type="evidence" value="ECO:0007669"/>
    <property type="project" value="InterPro"/>
</dbReference>
<feature type="compositionally biased region" description="Polar residues" evidence="2">
    <location>
        <begin position="446"/>
        <end position="465"/>
    </location>
</feature>
<feature type="compositionally biased region" description="Polar residues" evidence="2">
    <location>
        <begin position="69"/>
        <end position="89"/>
    </location>
</feature>
<keyword evidence="5" id="KW-1185">Reference proteome</keyword>
<dbReference type="AlphaFoldDB" id="A0AAD4N4H2"/>
<comment type="caution">
    <text evidence="4">The sequence shown here is derived from an EMBL/GenBank/DDBJ whole genome shotgun (WGS) entry which is preliminary data.</text>
</comment>
<reference evidence="4" key="1">
    <citation type="submission" date="2022-01" db="EMBL/GenBank/DDBJ databases">
        <title>Genome Sequence Resource for Two Populations of Ditylenchus destructor, the Migratory Endoparasitic Phytonematode.</title>
        <authorList>
            <person name="Zhang H."/>
            <person name="Lin R."/>
            <person name="Xie B."/>
        </authorList>
    </citation>
    <scope>NUCLEOTIDE SEQUENCE</scope>
    <source>
        <strain evidence="4">BazhouSP</strain>
    </source>
</reference>
<gene>
    <name evidence="4" type="ORF">DdX_10336</name>
</gene>
<feature type="compositionally biased region" description="Low complexity" evidence="2">
    <location>
        <begin position="1"/>
        <end position="16"/>
    </location>
</feature>
<dbReference type="Proteomes" id="UP001201812">
    <property type="component" value="Unassembled WGS sequence"/>
</dbReference>
<sequence length="695" mass="76407">MHSNSNTSVSSGSSRGRSGGRAKRAIIPIKKAQKSEVSDSNGEIKQREFDSAKGEDQLSKNEDELMESTKAQNAIETPHQNLQRTSNPTLEEGKDTVSDKAEKNDQVTSDIAEDAGIIAVASDTVPAQNVIPDESVGLSQSKDEHEVADNRTVDTNEVAVQENLESEIESKDDLSNMPEAEPKMNQKTSKPDEQQNVLDSEEAPQSLSTSQPEEIVSTDIKVSTKDLSEEDKLNDSKPVEKVSNDGESVKQTDFENSECQKTSEIDNISAISDSGDDMSPEPESSSEVLKKSLNEVDQPRNSGDSQNVAAPKSVVRSNIIDEEDEDIPRCDLCGDPTHQSRNCTIFTKRKMEPEPNRRAPTCYYCKEVGHVKFHCPKIQNQGRRVGRNTNYNDIPTQQPSGWGAPPMPRAYSATNQSENRTNFVHVPMPVLASSIKPEIKLRSQLTARNTSSKENISQIPSTSKPAPSDFGKNYVASTMQFSSNISKEVLATQPPKKKINYIRSDSEDESDEGGEISLELPSISDTNKQQVKVEKSATIPDVQAEKEVPDTPKMMERLTLDDKIKPVAQSNLLVGGPNDNPDDAKPVPSQIQNDKKTVKEDQPCGSDQANTWNSVMMEDDIITDFDSIALEKELEHLKEMRCVAFDSDESSEYEGSVSDTDDYCGAIAVEEFDGSEQTSMPDVTNPEVGKDVQNP</sequence>
<dbReference type="GO" id="GO:0019899">
    <property type="term" value="F:enzyme binding"/>
    <property type="evidence" value="ECO:0007669"/>
    <property type="project" value="UniProtKB-ARBA"/>
</dbReference>
<evidence type="ECO:0000256" key="2">
    <source>
        <dbReference type="SAM" id="MobiDB-lite"/>
    </source>
</evidence>
<feature type="region of interest" description="Disordered" evidence="2">
    <location>
        <begin position="123"/>
        <end position="320"/>
    </location>
</feature>
<feature type="region of interest" description="Disordered" evidence="2">
    <location>
        <begin position="1"/>
        <end position="109"/>
    </location>
</feature>
<dbReference type="InterPro" id="IPR036875">
    <property type="entry name" value="Znf_CCHC_sf"/>
</dbReference>
<feature type="compositionally biased region" description="Basic and acidic residues" evidence="2">
    <location>
        <begin position="33"/>
        <end position="63"/>
    </location>
</feature>
<feature type="compositionally biased region" description="Polar residues" evidence="2">
    <location>
        <begin position="194"/>
        <end position="212"/>
    </location>
</feature>
<dbReference type="InterPro" id="IPR001878">
    <property type="entry name" value="Znf_CCHC"/>
</dbReference>
<feature type="compositionally biased region" description="Basic and acidic residues" evidence="2">
    <location>
        <begin position="288"/>
        <end position="298"/>
    </location>
</feature>
<dbReference type="PROSITE" id="PS50158">
    <property type="entry name" value="ZF_CCHC"/>
    <property type="match status" value="1"/>
</dbReference>
<organism evidence="4 5">
    <name type="scientific">Ditylenchus destructor</name>
    <dbReference type="NCBI Taxonomy" id="166010"/>
    <lineage>
        <taxon>Eukaryota</taxon>
        <taxon>Metazoa</taxon>
        <taxon>Ecdysozoa</taxon>
        <taxon>Nematoda</taxon>
        <taxon>Chromadorea</taxon>
        <taxon>Rhabditida</taxon>
        <taxon>Tylenchina</taxon>
        <taxon>Tylenchomorpha</taxon>
        <taxon>Sphaerularioidea</taxon>
        <taxon>Anguinidae</taxon>
        <taxon>Anguininae</taxon>
        <taxon>Ditylenchus</taxon>
    </lineage>
</organism>
<keyword evidence="1" id="KW-0863">Zinc-finger</keyword>
<feature type="compositionally biased region" description="Basic and acidic residues" evidence="2">
    <location>
        <begin position="168"/>
        <end position="193"/>
    </location>
</feature>
<accession>A0AAD4N4H2</accession>
<feature type="compositionally biased region" description="Polar residues" evidence="2">
    <location>
        <begin position="299"/>
        <end position="308"/>
    </location>
</feature>
<dbReference type="EMBL" id="JAKKPZ010000023">
    <property type="protein sequence ID" value="KAI1711090.1"/>
    <property type="molecule type" value="Genomic_DNA"/>
</dbReference>
<dbReference type="SUPFAM" id="SSF57756">
    <property type="entry name" value="Retrovirus zinc finger-like domains"/>
    <property type="match status" value="1"/>
</dbReference>
<evidence type="ECO:0000259" key="3">
    <source>
        <dbReference type="PROSITE" id="PS50158"/>
    </source>
</evidence>
<dbReference type="Pfam" id="PF00098">
    <property type="entry name" value="zf-CCHC"/>
    <property type="match status" value="1"/>
</dbReference>
<name>A0AAD4N4H2_9BILA</name>
<feature type="compositionally biased region" description="Basic and acidic residues" evidence="2">
    <location>
        <begin position="91"/>
        <end position="105"/>
    </location>
</feature>
<dbReference type="SMART" id="SM00343">
    <property type="entry name" value="ZnF_C2HC"/>
    <property type="match status" value="2"/>
</dbReference>
<dbReference type="Gene3D" id="4.10.60.10">
    <property type="entry name" value="Zinc finger, CCHC-type"/>
    <property type="match status" value="1"/>
</dbReference>
<evidence type="ECO:0000313" key="4">
    <source>
        <dbReference type="EMBL" id="KAI1711090.1"/>
    </source>
</evidence>
<proteinExistence type="predicted"/>